<dbReference type="Gene3D" id="1.20.1250.20">
    <property type="entry name" value="MFS general substrate transporter like domains"/>
    <property type="match status" value="2"/>
</dbReference>
<feature type="transmembrane region" description="Helical" evidence="5">
    <location>
        <begin position="296"/>
        <end position="317"/>
    </location>
</feature>
<feature type="transmembrane region" description="Helical" evidence="5">
    <location>
        <begin position="175"/>
        <end position="196"/>
    </location>
</feature>
<dbReference type="Proteomes" id="UP000000314">
    <property type="component" value="Chromosome 3"/>
</dbReference>
<keyword evidence="2 5" id="KW-0812">Transmembrane</keyword>
<keyword evidence="4 5" id="KW-0472">Membrane</keyword>
<evidence type="ECO:0000313" key="8">
    <source>
        <dbReference type="Proteomes" id="UP000000314"/>
    </source>
</evidence>
<dbReference type="EMBL" id="FN392321">
    <property type="protein sequence ID" value="CAY70488.1"/>
    <property type="molecule type" value="Genomic_DNA"/>
</dbReference>
<feature type="transmembrane region" description="Helical" evidence="5">
    <location>
        <begin position="367"/>
        <end position="385"/>
    </location>
</feature>
<dbReference type="PROSITE" id="PS50850">
    <property type="entry name" value="MFS"/>
    <property type="match status" value="1"/>
</dbReference>
<name>C4R4K2_KOMPG</name>
<dbReference type="GeneID" id="8199569"/>
<feature type="transmembrane region" description="Helical" evidence="5">
    <location>
        <begin position="466"/>
        <end position="487"/>
    </location>
</feature>
<evidence type="ECO:0000256" key="2">
    <source>
        <dbReference type="ARBA" id="ARBA00022692"/>
    </source>
</evidence>
<dbReference type="InterPro" id="IPR005828">
    <property type="entry name" value="MFS_sugar_transport-like"/>
</dbReference>
<dbReference type="PANTHER" id="PTHR23508">
    <property type="entry name" value="CARBOXYLIC ACID TRANSPORTER PROTEIN HOMOLOG"/>
    <property type="match status" value="1"/>
</dbReference>
<evidence type="ECO:0000256" key="4">
    <source>
        <dbReference type="ARBA" id="ARBA00023136"/>
    </source>
</evidence>
<dbReference type="GO" id="GO:0015355">
    <property type="term" value="F:secondary active monocarboxylate transmembrane transporter activity"/>
    <property type="evidence" value="ECO:0007669"/>
    <property type="project" value="TreeGrafter"/>
</dbReference>
<evidence type="ECO:0000313" key="7">
    <source>
        <dbReference type="EMBL" id="CAY70488.1"/>
    </source>
</evidence>
<dbReference type="Pfam" id="PF00083">
    <property type="entry name" value="Sugar_tr"/>
    <property type="match status" value="1"/>
</dbReference>
<dbReference type="eggNOG" id="ENOG502QPK1">
    <property type="taxonomic scope" value="Eukaryota"/>
</dbReference>
<evidence type="ECO:0000256" key="5">
    <source>
        <dbReference type="SAM" id="Phobius"/>
    </source>
</evidence>
<protein>
    <submittedName>
        <fullName evidence="7">Lactate transporter</fullName>
    </submittedName>
</protein>
<comment type="subcellular location">
    <subcellularLocation>
        <location evidence="1">Membrane</location>
        <topology evidence="1">Multi-pass membrane protein</topology>
    </subcellularLocation>
</comment>
<dbReference type="GO" id="GO:0035879">
    <property type="term" value="P:plasma membrane lactate transport"/>
    <property type="evidence" value="ECO:0007669"/>
    <property type="project" value="TreeGrafter"/>
</dbReference>
<feature type="transmembrane region" description="Helical" evidence="5">
    <location>
        <begin position="83"/>
        <end position="103"/>
    </location>
</feature>
<feature type="domain" description="Major facilitator superfamily (MFS) profile" evidence="6">
    <location>
        <begin position="85"/>
        <end position="492"/>
    </location>
</feature>
<accession>C4R4K2</accession>
<dbReference type="InterPro" id="IPR036259">
    <property type="entry name" value="MFS_trans_sf"/>
</dbReference>
<dbReference type="RefSeq" id="XP_002492667.1">
    <property type="nucleotide sequence ID" value="XM_002492622.1"/>
</dbReference>
<feature type="transmembrane region" description="Helical" evidence="5">
    <location>
        <begin position="337"/>
        <end position="355"/>
    </location>
</feature>
<dbReference type="InterPro" id="IPR020846">
    <property type="entry name" value="MFS_dom"/>
</dbReference>
<dbReference type="KEGG" id="ppa:PAS_chr3_0440"/>
<feature type="transmembrane region" description="Helical" evidence="5">
    <location>
        <begin position="241"/>
        <end position="260"/>
    </location>
</feature>
<feature type="transmembrane region" description="Helical" evidence="5">
    <location>
        <begin position="150"/>
        <end position="169"/>
    </location>
</feature>
<dbReference type="HOGENOM" id="CLU_001265_46_1_1"/>
<dbReference type="PANTHER" id="PTHR23508:SF10">
    <property type="entry name" value="CARBOXYLIC ACID TRANSPORTER PROTEIN HOMOLOG"/>
    <property type="match status" value="1"/>
</dbReference>
<dbReference type="OrthoDB" id="5296287at2759"/>
<evidence type="ECO:0000259" key="6">
    <source>
        <dbReference type="PROSITE" id="PS50850"/>
    </source>
</evidence>
<feature type="transmembrane region" description="Helical" evidence="5">
    <location>
        <begin position="123"/>
        <end position="143"/>
    </location>
</feature>
<gene>
    <name evidence="7" type="ordered locus">PAS_chr3_0440</name>
</gene>
<dbReference type="OMA" id="RTTCMGF"/>
<dbReference type="FunCoup" id="C4R4K2">
    <property type="interactions" value="38"/>
</dbReference>
<dbReference type="AlphaFoldDB" id="C4R4K2"/>
<dbReference type="CDD" id="cd17316">
    <property type="entry name" value="MFS_SV2_like"/>
    <property type="match status" value="1"/>
</dbReference>
<reference evidence="7 8" key="1">
    <citation type="journal article" date="2009" name="Nat. Biotechnol.">
        <title>Genome sequence of the recombinant protein production host Pichia pastoris.</title>
        <authorList>
            <person name="De Schutter K."/>
            <person name="Lin Y.C."/>
            <person name="Tiels P."/>
            <person name="Van Hecke A."/>
            <person name="Glinka S."/>
            <person name="Weber-Lehmann J."/>
            <person name="Rouze P."/>
            <person name="Van de Peer Y."/>
            <person name="Callewaert N."/>
        </authorList>
    </citation>
    <scope>NUCLEOTIDE SEQUENCE [LARGE SCALE GENOMIC DNA]</scope>
    <source>
        <strain evidence="8">GS115 / ATCC 20864</strain>
    </source>
</reference>
<dbReference type="GO" id="GO:0005886">
    <property type="term" value="C:plasma membrane"/>
    <property type="evidence" value="ECO:0007669"/>
    <property type="project" value="TreeGrafter"/>
</dbReference>
<dbReference type="SUPFAM" id="SSF103473">
    <property type="entry name" value="MFS general substrate transporter"/>
    <property type="match status" value="1"/>
</dbReference>
<organism evidence="7 8">
    <name type="scientific">Komagataella phaffii (strain GS115 / ATCC 20864)</name>
    <name type="common">Yeast</name>
    <name type="synonym">Pichia pastoris</name>
    <dbReference type="NCBI Taxonomy" id="644223"/>
    <lineage>
        <taxon>Eukaryota</taxon>
        <taxon>Fungi</taxon>
        <taxon>Dikarya</taxon>
        <taxon>Ascomycota</taxon>
        <taxon>Saccharomycotina</taxon>
        <taxon>Pichiomycetes</taxon>
        <taxon>Pichiales</taxon>
        <taxon>Pichiaceae</taxon>
        <taxon>Komagataella</taxon>
    </lineage>
</organism>
<evidence type="ECO:0000256" key="1">
    <source>
        <dbReference type="ARBA" id="ARBA00004141"/>
    </source>
</evidence>
<sequence length="552" mass="61772">MSHSIHSAAHKSVMTDIEKQHDRIHPHDHPVTPLEKPDLSAKSIKHYFATRLSTLVPKAEDFKDKRYIFNPFMVLRELTPKNWNFFMCGFAAWTWDAVDFFSVSLNVTNIAKDLNVTTKDVTWGLTLVLMLRSVGAISFGLWADRKGRKWPFIFNMILLIVLQIGLGFVNTYKQFLGVRAVFGIAMGAVFGNASSLALDDCPPRAKGIVSGIFQQGYAFGYLLVVVFQRAITDNASKSWRALFWFSAGPPVLIILWRLVLPETDAFIAQQNLRMETSDGQTASQQFVKQGKDALRVYWLMLIYMIIMMAAFNFSSHSSQDLYPTLLTVQYEFGKDRSTVTNVVANLGAIVGGIFWGHMSNFIGRRLAVLLCCIVGGAFIYPWAFINGSGINAGAFFLQFAVQGGWGVCPVHLAEMSPPHFRAFVTGTTYQLGNLASSGSSTILADIGERFPIYDENGVRKEGVYDYAKVMAIFMGAVFAFLFIVMLLGPERRGASNLDDLQDYIDDWEQKDLDNKKGIETEFIEDVQLMEAVSNEDLSEKGNEKVEAFEGNK</sequence>
<keyword evidence="8" id="KW-1185">Reference proteome</keyword>
<keyword evidence="3 5" id="KW-1133">Transmembrane helix</keyword>
<feature type="transmembrane region" description="Helical" evidence="5">
    <location>
        <begin position="208"/>
        <end position="229"/>
    </location>
</feature>
<evidence type="ECO:0000256" key="3">
    <source>
        <dbReference type="ARBA" id="ARBA00022989"/>
    </source>
</evidence>
<proteinExistence type="predicted"/>
<dbReference type="InParanoid" id="C4R4K2"/>